<keyword evidence="1" id="KW-0472">Membrane</keyword>
<name>A0ABT5HU99_9CAUL</name>
<keyword evidence="1" id="KW-1133">Transmembrane helix</keyword>
<protein>
    <submittedName>
        <fullName evidence="2">Uncharacterized protein</fullName>
    </submittedName>
</protein>
<feature type="transmembrane region" description="Helical" evidence="1">
    <location>
        <begin position="79"/>
        <end position="99"/>
    </location>
</feature>
<evidence type="ECO:0000256" key="1">
    <source>
        <dbReference type="SAM" id="Phobius"/>
    </source>
</evidence>
<proteinExistence type="predicted"/>
<keyword evidence="1" id="KW-0812">Transmembrane</keyword>
<gene>
    <name evidence="2" type="ORF">PQU92_09435</name>
</gene>
<dbReference type="EMBL" id="JAQQKX010000006">
    <property type="protein sequence ID" value="MDC7683497.1"/>
    <property type="molecule type" value="Genomic_DNA"/>
</dbReference>
<dbReference type="Proteomes" id="UP001214854">
    <property type="component" value="Unassembled WGS sequence"/>
</dbReference>
<evidence type="ECO:0000313" key="2">
    <source>
        <dbReference type="EMBL" id="MDC7683497.1"/>
    </source>
</evidence>
<evidence type="ECO:0000313" key="3">
    <source>
        <dbReference type="Proteomes" id="UP001214854"/>
    </source>
</evidence>
<feature type="transmembrane region" description="Helical" evidence="1">
    <location>
        <begin position="105"/>
        <end position="127"/>
    </location>
</feature>
<feature type="transmembrane region" description="Helical" evidence="1">
    <location>
        <begin position="52"/>
        <end position="72"/>
    </location>
</feature>
<keyword evidence="3" id="KW-1185">Reference proteome</keyword>
<organism evidence="2 3">
    <name type="scientific">Asticcacaulis aquaticus</name>
    <dbReference type="NCBI Taxonomy" id="2984212"/>
    <lineage>
        <taxon>Bacteria</taxon>
        <taxon>Pseudomonadati</taxon>
        <taxon>Pseudomonadota</taxon>
        <taxon>Alphaproteobacteria</taxon>
        <taxon>Caulobacterales</taxon>
        <taxon>Caulobacteraceae</taxon>
        <taxon>Asticcacaulis</taxon>
    </lineage>
</organism>
<reference evidence="2 3" key="1">
    <citation type="submission" date="2023-01" db="EMBL/GenBank/DDBJ databases">
        <title>Novel species of the genus Asticcacaulis isolated from rivers.</title>
        <authorList>
            <person name="Lu H."/>
        </authorList>
    </citation>
    <scope>NUCLEOTIDE SEQUENCE [LARGE SCALE GENOMIC DNA]</scope>
    <source>
        <strain evidence="2 3">BYS171W</strain>
    </source>
</reference>
<accession>A0ABT5HU99</accession>
<feature type="transmembrane region" description="Helical" evidence="1">
    <location>
        <begin position="6"/>
        <end position="22"/>
    </location>
</feature>
<sequence length="143" mass="15433">MYSIWAYLGSAMALVFGALALWRGGPAERSGAVVILTAWFITPFLQKNYDPTIWGVVVDVTAFVLMLGISIWSRRIWSLFATACSFAGVLAHIGAGLALNIGYNSYLTTLMILSGYGVAFSLVGAVIESEVYRRRAQAQASVS</sequence>
<comment type="caution">
    <text evidence="2">The sequence shown here is derived from an EMBL/GenBank/DDBJ whole genome shotgun (WGS) entry which is preliminary data.</text>
</comment>
<dbReference type="RefSeq" id="WP_272747965.1">
    <property type="nucleotide sequence ID" value="NZ_JAQQKX010000006.1"/>
</dbReference>